<dbReference type="OrthoDB" id="1495085at2"/>
<name>A0A0R3NAQ5_9BRAD</name>
<evidence type="ECO:0000313" key="1">
    <source>
        <dbReference type="EMBL" id="KRR29480.1"/>
    </source>
</evidence>
<dbReference type="RefSeq" id="WP_057841987.1">
    <property type="nucleotide sequence ID" value="NZ_LLYA01000024.1"/>
</dbReference>
<sequence>MAKKTVLAIGIEPSFVDFSAFPGLTAELMTSYVGAQIEQLRAMGYEADSCLIDLGDTAEAVAAAALGAKHYDCVMIGAGLREPRERLHLFERIINLVHLAAPQTRICFNTTPADTAEAVQRWVAP</sequence>
<reference evidence="1 2" key="1">
    <citation type="submission" date="2014-03" db="EMBL/GenBank/DDBJ databases">
        <title>Bradyrhizobium valentinum sp. nov., isolated from effective nodules of Lupinus mariae-josephae, a lupine endemic of basic-lime soils in Eastern Spain.</title>
        <authorList>
            <person name="Duran D."/>
            <person name="Rey L."/>
            <person name="Navarro A."/>
            <person name="Busquets A."/>
            <person name="Imperial J."/>
            <person name="Ruiz-Argueso T."/>
        </authorList>
    </citation>
    <scope>NUCLEOTIDE SEQUENCE [LARGE SCALE GENOMIC DNA]</scope>
    <source>
        <strain evidence="1 2">Ro19</strain>
    </source>
</reference>
<organism evidence="1 2">
    <name type="scientific">Bradyrhizobium retamae</name>
    <dbReference type="NCBI Taxonomy" id="1300035"/>
    <lineage>
        <taxon>Bacteria</taxon>
        <taxon>Pseudomonadati</taxon>
        <taxon>Pseudomonadota</taxon>
        <taxon>Alphaproteobacteria</taxon>
        <taxon>Hyphomicrobiales</taxon>
        <taxon>Nitrobacteraceae</taxon>
        <taxon>Bradyrhizobium</taxon>
    </lineage>
</organism>
<accession>A0A0R3NAQ5</accession>
<dbReference type="Proteomes" id="UP000052023">
    <property type="component" value="Unassembled WGS sequence"/>
</dbReference>
<dbReference type="EMBL" id="LLYA01000024">
    <property type="protein sequence ID" value="KRR29480.1"/>
    <property type="molecule type" value="Genomic_DNA"/>
</dbReference>
<keyword evidence="2" id="KW-1185">Reference proteome</keyword>
<comment type="caution">
    <text evidence="1">The sequence shown here is derived from an EMBL/GenBank/DDBJ whole genome shotgun (WGS) entry which is preliminary data.</text>
</comment>
<protein>
    <submittedName>
        <fullName evidence="1">Uncharacterized protein</fullName>
    </submittedName>
</protein>
<gene>
    <name evidence="1" type="ORF">CQ13_16310</name>
</gene>
<proteinExistence type="predicted"/>
<dbReference type="AlphaFoldDB" id="A0A0R3NAQ5"/>
<evidence type="ECO:0000313" key="2">
    <source>
        <dbReference type="Proteomes" id="UP000052023"/>
    </source>
</evidence>